<protein>
    <submittedName>
        <fullName evidence="2">Uncharacterized protein</fullName>
    </submittedName>
</protein>
<comment type="caution">
    <text evidence="2">The sequence shown here is derived from an EMBL/GenBank/DDBJ whole genome shotgun (WGS) entry which is preliminary data.</text>
</comment>
<evidence type="ECO:0000256" key="1">
    <source>
        <dbReference type="SAM" id="Phobius"/>
    </source>
</evidence>
<keyword evidence="1" id="KW-0812">Transmembrane</keyword>
<dbReference type="Proteomes" id="UP000886523">
    <property type="component" value="Unassembled WGS sequence"/>
</dbReference>
<proteinExistence type="predicted"/>
<organism evidence="2 3">
    <name type="scientific">Hydnum rufescens UP504</name>
    <dbReference type="NCBI Taxonomy" id="1448309"/>
    <lineage>
        <taxon>Eukaryota</taxon>
        <taxon>Fungi</taxon>
        <taxon>Dikarya</taxon>
        <taxon>Basidiomycota</taxon>
        <taxon>Agaricomycotina</taxon>
        <taxon>Agaricomycetes</taxon>
        <taxon>Cantharellales</taxon>
        <taxon>Hydnaceae</taxon>
        <taxon>Hydnum</taxon>
    </lineage>
</organism>
<keyword evidence="3" id="KW-1185">Reference proteome</keyword>
<keyword evidence="1" id="KW-1133">Transmembrane helix</keyword>
<sequence>MHCHVSPLPCLALVIGLKMLISSLVILGSTCLLSVLLGRVLIHYVILVGHWLGHTDLQKKTLFLSGRKALHDGASTISRQNESLHLYLAESRMILGSRSFLGRAPGRRSVIFSRKR</sequence>
<evidence type="ECO:0000313" key="3">
    <source>
        <dbReference type="Proteomes" id="UP000886523"/>
    </source>
</evidence>
<dbReference type="EMBL" id="MU128932">
    <property type="protein sequence ID" value="KAF9517358.1"/>
    <property type="molecule type" value="Genomic_DNA"/>
</dbReference>
<name>A0A9P6E027_9AGAM</name>
<accession>A0A9P6E027</accession>
<keyword evidence="1" id="KW-0472">Membrane</keyword>
<evidence type="ECO:0000313" key="2">
    <source>
        <dbReference type="EMBL" id="KAF9517358.1"/>
    </source>
</evidence>
<reference evidence="2" key="1">
    <citation type="journal article" date="2020" name="Nat. Commun.">
        <title>Large-scale genome sequencing of mycorrhizal fungi provides insights into the early evolution of symbiotic traits.</title>
        <authorList>
            <person name="Miyauchi S."/>
            <person name="Kiss E."/>
            <person name="Kuo A."/>
            <person name="Drula E."/>
            <person name="Kohler A."/>
            <person name="Sanchez-Garcia M."/>
            <person name="Morin E."/>
            <person name="Andreopoulos B."/>
            <person name="Barry K.W."/>
            <person name="Bonito G."/>
            <person name="Buee M."/>
            <person name="Carver A."/>
            <person name="Chen C."/>
            <person name="Cichocki N."/>
            <person name="Clum A."/>
            <person name="Culley D."/>
            <person name="Crous P.W."/>
            <person name="Fauchery L."/>
            <person name="Girlanda M."/>
            <person name="Hayes R.D."/>
            <person name="Keri Z."/>
            <person name="LaButti K."/>
            <person name="Lipzen A."/>
            <person name="Lombard V."/>
            <person name="Magnuson J."/>
            <person name="Maillard F."/>
            <person name="Murat C."/>
            <person name="Nolan M."/>
            <person name="Ohm R.A."/>
            <person name="Pangilinan J."/>
            <person name="Pereira M.F."/>
            <person name="Perotto S."/>
            <person name="Peter M."/>
            <person name="Pfister S."/>
            <person name="Riley R."/>
            <person name="Sitrit Y."/>
            <person name="Stielow J.B."/>
            <person name="Szollosi G."/>
            <person name="Zifcakova L."/>
            <person name="Stursova M."/>
            <person name="Spatafora J.W."/>
            <person name="Tedersoo L."/>
            <person name="Vaario L.M."/>
            <person name="Yamada A."/>
            <person name="Yan M."/>
            <person name="Wang P."/>
            <person name="Xu J."/>
            <person name="Bruns T."/>
            <person name="Baldrian P."/>
            <person name="Vilgalys R."/>
            <person name="Dunand C."/>
            <person name="Henrissat B."/>
            <person name="Grigoriev I.V."/>
            <person name="Hibbett D."/>
            <person name="Nagy L.G."/>
            <person name="Martin F.M."/>
        </authorList>
    </citation>
    <scope>NUCLEOTIDE SEQUENCE</scope>
    <source>
        <strain evidence="2">UP504</strain>
    </source>
</reference>
<dbReference type="AlphaFoldDB" id="A0A9P6E027"/>
<feature type="transmembrane region" description="Helical" evidence="1">
    <location>
        <begin position="20"/>
        <end position="42"/>
    </location>
</feature>
<gene>
    <name evidence="2" type="ORF">BS47DRAFT_525750</name>
</gene>